<comment type="caution">
    <text evidence="2">The sequence shown here is derived from an EMBL/GenBank/DDBJ whole genome shotgun (WGS) entry which is preliminary data.</text>
</comment>
<proteinExistence type="inferred from homology"/>
<dbReference type="RefSeq" id="WP_118902692.1">
    <property type="nucleotide sequence ID" value="NZ_QOCR01000004.1"/>
</dbReference>
<dbReference type="Pfam" id="PF05389">
    <property type="entry name" value="MecA"/>
    <property type="match status" value="1"/>
</dbReference>
<dbReference type="PIRSF" id="PIRSF029008">
    <property type="entry name" value="MecA"/>
    <property type="match status" value="1"/>
</dbReference>
<dbReference type="PANTHER" id="PTHR39161:SF1">
    <property type="entry name" value="ADAPTER PROTEIN MECA 1"/>
    <property type="match status" value="1"/>
</dbReference>
<dbReference type="Proteomes" id="UP000284109">
    <property type="component" value="Unassembled WGS sequence"/>
</dbReference>
<accession>A0A417ZG55</accession>
<evidence type="ECO:0000313" key="2">
    <source>
        <dbReference type="EMBL" id="RHW50183.1"/>
    </source>
</evidence>
<dbReference type="Gene3D" id="3.30.70.1950">
    <property type="match status" value="1"/>
</dbReference>
<dbReference type="PANTHER" id="PTHR39161">
    <property type="entry name" value="ADAPTER PROTEIN MECA"/>
    <property type="match status" value="1"/>
</dbReference>
<sequence length="214" mass="24361">MEIEHVSENMIRVVLGNHDLKERGVTVLDLLGNRKQIESFFYSILEEVDTDHTFAQDQTVTFQVVPNSNGLELLISKAPKDGKDDSLQESNQFLKTLGLLDQNEANDDDMTDVDESNAVVQEIVVKFDDFEDFVALSQVLVAESVVSDLYKYQNQYYLKLTVYVDELRSTTVSNLVALLQEYGQVVQQPADVLSEFGQVVMQQTALELTRYYFK</sequence>
<dbReference type="InterPro" id="IPR008681">
    <property type="entry name" value="Neg-reg_MecA"/>
</dbReference>
<gene>
    <name evidence="2" type="ORF">DS831_08485</name>
</gene>
<keyword evidence="3" id="KW-1185">Reference proteome</keyword>
<evidence type="ECO:0000313" key="3">
    <source>
        <dbReference type="Proteomes" id="UP000284109"/>
    </source>
</evidence>
<protein>
    <submittedName>
        <fullName evidence="2">Adaptor protein MecA</fullName>
    </submittedName>
</protein>
<name>A0A417ZG55_9LACO</name>
<reference evidence="2 3" key="1">
    <citation type="submission" date="2018-07" db="EMBL/GenBank/DDBJ databases">
        <title>Genome sequences of six Lactobacillus spp. isolated from bumble bee guts.</title>
        <authorList>
            <person name="Motta E.V.S."/>
            <person name="Moran N.A."/>
        </authorList>
    </citation>
    <scope>NUCLEOTIDE SEQUENCE [LARGE SCALE GENOMIC DNA]</scope>
    <source>
        <strain evidence="2 3">BI-1.1</strain>
    </source>
</reference>
<dbReference type="OrthoDB" id="2360201at2"/>
<evidence type="ECO:0000256" key="1">
    <source>
        <dbReference type="ARBA" id="ARBA00005397"/>
    </source>
</evidence>
<comment type="similarity">
    <text evidence="1">Belongs to the MecA family.</text>
</comment>
<dbReference type="EMBL" id="QOCR01000004">
    <property type="protein sequence ID" value="RHW50183.1"/>
    <property type="molecule type" value="Genomic_DNA"/>
</dbReference>
<dbReference type="AlphaFoldDB" id="A0A417ZG55"/>
<dbReference type="InterPro" id="IPR038471">
    <property type="entry name" value="MecA_C_sf"/>
</dbReference>
<organism evidence="2 3">
    <name type="scientific">Bombilactobacillus bombi</name>
    <dbReference type="NCBI Taxonomy" id="1303590"/>
    <lineage>
        <taxon>Bacteria</taxon>
        <taxon>Bacillati</taxon>
        <taxon>Bacillota</taxon>
        <taxon>Bacilli</taxon>
        <taxon>Lactobacillales</taxon>
        <taxon>Lactobacillaceae</taxon>
        <taxon>Bombilactobacillus</taxon>
    </lineage>
</organism>